<reference evidence="1" key="1">
    <citation type="submission" date="2020-05" db="EMBL/GenBank/DDBJ databases">
        <authorList>
            <person name="Chiriac C."/>
            <person name="Salcher M."/>
            <person name="Ghai R."/>
            <person name="Kavagutti S V."/>
        </authorList>
    </citation>
    <scope>NUCLEOTIDE SEQUENCE</scope>
</reference>
<proteinExistence type="predicted"/>
<gene>
    <name evidence="1" type="ORF">UFOPK3820_00371</name>
</gene>
<dbReference type="AlphaFoldDB" id="A0A6J5YSJ2"/>
<organism evidence="1">
    <name type="scientific">freshwater metagenome</name>
    <dbReference type="NCBI Taxonomy" id="449393"/>
    <lineage>
        <taxon>unclassified sequences</taxon>
        <taxon>metagenomes</taxon>
        <taxon>ecological metagenomes</taxon>
    </lineage>
</organism>
<protein>
    <submittedName>
        <fullName evidence="1">Unannotated protein</fullName>
    </submittedName>
</protein>
<sequence length="124" mass="13948">MKGQVIPGIELQVDRDQGVVMLTTERLIFTGPIHTREWNFDKLLQLSTTDDESDYFISVSNLKKTSGVRFSITTGREFNRFLGSATSAHEHGYDKVIDELKKMEKEAIGAEPKLELMPIGSDNS</sequence>
<accession>A0A6J5YSJ2</accession>
<evidence type="ECO:0000313" key="1">
    <source>
        <dbReference type="EMBL" id="CAB4333291.1"/>
    </source>
</evidence>
<dbReference type="EMBL" id="CAESAB010000008">
    <property type="protein sequence ID" value="CAB4333291.1"/>
    <property type="molecule type" value="Genomic_DNA"/>
</dbReference>
<name>A0A6J5YSJ2_9ZZZZ</name>